<evidence type="ECO:0000313" key="1">
    <source>
        <dbReference type="EMBL" id="JAI04864.1"/>
    </source>
</evidence>
<dbReference type="EMBL" id="GBXM01003714">
    <property type="protein sequence ID" value="JAI04864.1"/>
    <property type="molecule type" value="Transcribed_RNA"/>
</dbReference>
<proteinExistence type="predicted"/>
<name>A0A0E9XT70_ANGAN</name>
<sequence length="66" mass="7738">MKKNPRLYFISQILMMETQKTLQSITTIIIIFLPESQCRYWKCTSFGNESLFACQVSHCAWGRNTT</sequence>
<protein>
    <submittedName>
        <fullName evidence="1">Uncharacterized protein</fullName>
    </submittedName>
</protein>
<dbReference type="AlphaFoldDB" id="A0A0E9XT70"/>
<accession>A0A0E9XT70</accession>
<reference evidence="1" key="2">
    <citation type="journal article" date="2015" name="Fish Shellfish Immunol.">
        <title>Early steps in the European eel (Anguilla anguilla)-Vibrio vulnificus interaction in the gills: Role of the RtxA13 toxin.</title>
        <authorList>
            <person name="Callol A."/>
            <person name="Pajuelo D."/>
            <person name="Ebbesson L."/>
            <person name="Teles M."/>
            <person name="MacKenzie S."/>
            <person name="Amaro C."/>
        </authorList>
    </citation>
    <scope>NUCLEOTIDE SEQUENCE</scope>
</reference>
<organism evidence="1">
    <name type="scientific">Anguilla anguilla</name>
    <name type="common">European freshwater eel</name>
    <name type="synonym">Muraena anguilla</name>
    <dbReference type="NCBI Taxonomy" id="7936"/>
    <lineage>
        <taxon>Eukaryota</taxon>
        <taxon>Metazoa</taxon>
        <taxon>Chordata</taxon>
        <taxon>Craniata</taxon>
        <taxon>Vertebrata</taxon>
        <taxon>Euteleostomi</taxon>
        <taxon>Actinopterygii</taxon>
        <taxon>Neopterygii</taxon>
        <taxon>Teleostei</taxon>
        <taxon>Anguilliformes</taxon>
        <taxon>Anguillidae</taxon>
        <taxon>Anguilla</taxon>
    </lineage>
</organism>
<reference evidence="1" key="1">
    <citation type="submission" date="2014-11" db="EMBL/GenBank/DDBJ databases">
        <authorList>
            <person name="Amaro Gonzalez C."/>
        </authorList>
    </citation>
    <scope>NUCLEOTIDE SEQUENCE</scope>
</reference>